<dbReference type="Gene3D" id="3.40.50.150">
    <property type="entry name" value="Vaccinia Virus protein VP39"/>
    <property type="match status" value="1"/>
</dbReference>
<dbReference type="Proteomes" id="UP000285138">
    <property type="component" value="Unassembled WGS sequence"/>
</dbReference>
<comment type="caution">
    <text evidence="15">The sequence shown here is derived from an EMBL/GenBank/DDBJ whole genome shotgun (WGS) entry which is preliminary data.</text>
</comment>
<evidence type="ECO:0000256" key="8">
    <source>
        <dbReference type="ARBA" id="ARBA00022691"/>
    </source>
</evidence>
<dbReference type="PANTHER" id="PTHR22807:SF53">
    <property type="entry name" value="RIBOSOMAL RNA SMALL SUBUNIT METHYLTRANSFERASE B-RELATED"/>
    <property type="match status" value="1"/>
</dbReference>
<dbReference type="PRINTS" id="PR02008">
    <property type="entry name" value="RCMTFAMILY"/>
</dbReference>
<dbReference type="InterPro" id="IPR035926">
    <property type="entry name" value="NusB-like_sf"/>
</dbReference>
<dbReference type="FunFam" id="3.30.70.1170:FF:000003">
    <property type="entry name" value="16S rRNA (Cytosine(967)-C(5))-methyltransferase RsmB"/>
    <property type="match status" value="1"/>
</dbReference>
<evidence type="ECO:0000256" key="10">
    <source>
        <dbReference type="ARBA" id="ARBA00030399"/>
    </source>
</evidence>
<evidence type="ECO:0000256" key="5">
    <source>
        <dbReference type="ARBA" id="ARBA00022552"/>
    </source>
</evidence>
<feature type="binding site" evidence="13">
    <location>
        <begin position="263"/>
        <end position="269"/>
    </location>
    <ligand>
        <name>S-adenosyl-L-methionine</name>
        <dbReference type="ChEBI" id="CHEBI:59789"/>
    </ligand>
</feature>
<dbReference type="CDD" id="cd02440">
    <property type="entry name" value="AdoMet_MTases"/>
    <property type="match status" value="1"/>
</dbReference>
<keyword evidence="8 13" id="KW-0949">S-adenosyl-L-methionine</keyword>
<evidence type="ECO:0000256" key="6">
    <source>
        <dbReference type="ARBA" id="ARBA00022603"/>
    </source>
</evidence>
<accession>A0A424YHS5</accession>
<evidence type="ECO:0000313" key="15">
    <source>
        <dbReference type="EMBL" id="RQD77818.1"/>
    </source>
</evidence>
<dbReference type="GO" id="GO:0008649">
    <property type="term" value="F:rRNA methyltransferase activity"/>
    <property type="evidence" value="ECO:0007669"/>
    <property type="project" value="InterPro"/>
</dbReference>
<keyword evidence="5" id="KW-0698">rRNA processing</keyword>
<dbReference type="SUPFAM" id="SSF53335">
    <property type="entry name" value="S-adenosyl-L-methionine-dependent methyltransferases"/>
    <property type="match status" value="1"/>
</dbReference>
<reference evidence="15 16" key="1">
    <citation type="submission" date="2018-08" db="EMBL/GenBank/DDBJ databases">
        <title>The metabolism and importance of syntrophic acetate oxidation coupled to methane or sulfide production in haloalkaline environments.</title>
        <authorList>
            <person name="Timmers P.H.A."/>
            <person name="Vavourakis C.D."/>
            <person name="Sorokin D.Y."/>
            <person name="Sinninghe Damste J.S."/>
            <person name="Muyzer G."/>
            <person name="Stams A.J.M."/>
            <person name="Plugge C.M."/>
        </authorList>
    </citation>
    <scope>NUCLEOTIDE SEQUENCE [LARGE SCALE GENOMIC DNA]</scope>
    <source>
        <strain evidence="15">MSAO_Bac1</strain>
    </source>
</reference>
<protein>
    <recommendedName>
        <fullName evidence="3">16S rRNA (cytosine(967)-C(5))-methyltransferase</fullName>
        <ecNumber evidence="3">2.1.1.176</ecNumber>
    </recommendedName>
    <alternativeName>
        <fullName evidence="10">16S rRNA m5C967 methyltransferase</fullName>
    </alternativeName>
    <alternativeName>
        <fullName evidence="11">rRNA (cytosine-C(5)-)-methyltransferase RsmB</fullName>
    </alternativeName>
</protein>
<dbReference type="PROSITE" id="PS51686">
    <property type="entry name" value="SAM_MT_RSMB_NOP"/>
    <property type="match status" value="1"/>
</dbReference>
<evidence type="ECO:0000256" key="12">
    <source>
        <dbReference type="ARBA" id="ARBA00047283"/>
    </source>
</evidence>
<feature type="binding site" evidence="13">
    <location>
        <position position="332"/>
    </location>
    <ligand>
        <name>S-adenosyl-L-methionine</name>
        <dbReference type="ChEBI" id="CHEBI:59789"/>
    </ligand>
</feature>
<evidence type="ECO:0000256" key="3">
    <source>
        <dbReference type="ARBA" id="ARBA00012140"/>
    </source>
</evidence>
<sequence>MSKDIKAREVALNVLHEVDVKGAYLDLSLKRQLLKSNLGERDRALVTEICYGVIRYLLTLDWYMEKTAGRKISKIDPMARNILRLSLYQLIYLKKIPAAAACYEGVEIAKKTGHKGQVKFVNGLLRGFLRKKGEAKFPAKEENPLKHLSIKYSYPSWMVERWASRFGLKECEEILECNNQRALLNVRVNTLKIRRDKLIEILEIEGIEAQEGFLPESLILKGVKSLSKLDSFKKGLFQVQSQSSMLVSRILDPQPGEIIMDSCSAPGGKASHLAQLMDNKGRIVCRDIYPHKVRLIKKNARRLGINILEPEVGDSRKISASSQDTFHRILVDAPCSGLGIIRRKPDLKWKRKLDDIRELSRLQKELLREASRFLKPGGILLYSVCTNEAEETEEVFQEFCQGNKNFAPSDFSNILPEGLKVDGGGKGFLNLFPHRHGLDGFFIARWIKG</sequence>
<evidence type="ECO:0000256" key="1">
    <source>
        <dbReference type="ARBA" id="ARBA00002724"/>
    </source>
</evidence>
<proteinExistence type="inferred from homology"/>
<evidence type="ECO:0000256" key="2">
    <source>
        <dbReference type="ARBA" id="ARBA00004496"/>
    </source>
</evidence>
<evidence type="ECO:0000256" key="9">
    <source>
        <dbReference type="ARBA" id="ARBA00022884"/>
    </source>
</evidence>
<keyword evidence="7 13" id="KW-0808">Transferase</keyword>
<dbReference type="EMBL" id="QZAA01000053">
    <property type="protein sequence ID" value="RQD77818.1"/>
    <property type="molecule type" value="Genomic_DNA"/>
</dbReference>
<evidence type="ECO:0000256" key="4">
    <source>
        <dbReference type="ARBA" id="ARBA00022490"/>
    </source>
</evidence>
<dbReference type="Gene3D" id="1.10.940.10">
    <property type="entry name" value="NusB-like"/>
    <property type="match status" value="1"/>
</dbReference>
<dbReference type="Pfam" id="PF22458">
    <property type="entry name" value="RsmF-B_ferredox"/>
    <property type="match status" value="1"/>
</dbReference>
<dbReference type="InterPro" id="IPR004573">
    <property type="entry name" value="rRNA_ssu_MeTfrase_B"/>
</dbReference>
<dbReference type="InterPro" id="IPR023267">
    <property type="entry name" value="RCMT"/>
</dbReference>
<dbReference type="Gene3D" id="3.30.70.1170">
    <property type="entry name" value="Sun protein, domain 3"/>
    <property type="match status" value="1"/>
</dbReference>
<dbReference type="Pfam" id="PF01189">
    <property type="entry name" value="Methyltr_RsmB-F"/>
    <property type="match status" value="1"/>
</dbReference>
<dbReference type="SUPFAM" id="SSF48013">
    <property type="entry name" value="NusB-like"/>
    <property type="match status" value="1"/>
</dbReference>
<feature type="binding site" evidence="13">
    <location>
        <position position="287"/>
    </location>
    <ligand>
        <name>S-adenosyl-L-methionine</name>
        <dbReference type="ChEBI" id="CHEBI:59789"/>
    </ligand>
</feature>
<dbReference type="NCBIfam" id="TIGR00563">
    <property type="entry name" value="rsmB"/>
    <property type="match status" value="1"/>
</dbReference>
<dbReference type="InterPro" id="IPR049560">
    <property type="entry name" value="MeTrfase_RsmB-F_NOP2_cat"/>
</dbReference>
<dbReference type="InterPro" id="IPR029063">
    <property type="entry name" value="SAM-dependent_MTases_sf"/>
</dbReference>
<evidence type="ECO:0000259" key="14">
    <source>
        <dbReference type="PROSITE" id="PS51686"/>
    </source>
</evidence>
<dbReference type="FunFam" id="3.40.50.150:FF:000022">
    <property type="entry name" value="Ribosomal RNA small subunit methyltransferase B"/>
    <property type="match status" value="1"/>
</dbReference>
<dbReference type="EC" id="2.1.1.176" evidence="3"/>
<evidence type="ECO:0000313" key="16">
    <source>
        <dbReference type="Proteomes" id="UP000285138"/>
    </source>
</evidence>
<comment type="similarity">
    <text evidence="13">Belongs to the class I-like SAM-binding methyltransferase superfamily. RsmB/NOP family.</text>
</comment>
<gene>
    <name evidence="15" type="primary">rsmB</name>
    <name evidence="15" type="ORF">D5R97_01515</name>
</gene>
<evidence type="ECO:0000256" key="7">
    <source>
        <dbReference type="ARBA" id="ARBA00022679"/>
    </source>
</evidence>
<comment type="subcellular location">
    <subcellularLocation>
        <location evidence="2">Cytoplasm</location>
    </subcellularLocation>
</comment>
<dbReference type="InterPro" id="IPR006027">
    <property type="entry name" value="NusB_RsmB_TIM44"/>
</dbReference>
<dbReference type="Pfam" id="PF01029">
    <property type="entry name" value="NusB"/>
    <property type="match status" value="1"/>
</dbReference>
<dbReference type="PANTHER" id="PTHR22807">
    <property type="entry name" value="NOP2 YEAST -RELATED NOL1/NOP2/FMU SUN DOMAIN-CONTAINING"/>
    <property type="match status" value="1"/>
</dbReference>
<comment type="function">
    <text evidence="1">Specifically methylates the cytosine at position 967 (m5C967) of 16S rRNA.</text>
</comment>
<dbReference type="GO" id="GO:0005737">
    <property type="term" value="C:cytoplasm"/>
    <property type="evidence" value="ECO:0007669"/>
    <property type="project" value="UniProtKB-SubCell"/>
</dbReference>
<keyword evidence="6 13" id="KW-0489">Methyltransferase</keyword>
<keyword evidence="9 13" id="KW-0694">RNA-binding</keyword>
<name>A0A424YHS5_9FIRM</name>
<feature type="domain" description="SAM-dependent MTase RsmB/NOP-type" evidence="14">
    <location>
        <begin position="174"/>
        <end position="449"/>
    </location>
</feature>
<evidence type="ECO:0000256" key="11">
    <source>
        <dbReference type="ARBA" id="ARBA00031088"/>
    </source>
</evidence>
<dbReference type="InterPro" id="IPR054728">
    <property type="entry name" value="RsmB-like_ferredoxin"/>
</dbReference>
<comment type="catalytic activity">
    <reaction evidence="12">
        <text>cytidine(967) in 16S rRNA + S-adenosyl-L-methionine = 5-methylcytidine(967) in 16S rRNA + S-adenosyl-L-homocysteine + H(+)</text>
        <dbReference type="Rhea" id="RHEA:42748"/>
        <dbReference type="Rhea" id="RHEA-COMP:10219"/>
        <dbReference type="Rhea" id="RHEA-COMP:10220"/>
        <dbReference type="ChEBI" id="CHEBI:15378"/>
        <dbReference type="ChEBI" id="CHEBI:57856"/>
        <dbReference type="ChEBI" id="CHEBI:59789"/>
        <dbReference type="ChEBI" id="CHEBI:74483"/>
        <dbReference type="ChEBI" id="CHEBI:82748"/>
        <dbReference type="EC" id="2.1.1.176"/>
    </reaction>
</comment>
<feature type="binding site" evidence="13">
    <location>
        <position position="314"/>
    </location>
    <ligand>
        <name>S-adenosyl-L-methionine</name>
        <dbReference type="ChEBI" id="CHEBI:59789"/>
    </ligand>
</feature>
<feature type="active site" description="Nucleophile" evidence="13">
    <location>
        <position position="385"/>
    </location>
</feature>
<keyword evidence="4" id="KW-0963">Cytoplasm</keyword>
<dbReference type="AlphaFoldDB" id="A0A424YHS5"/>
<dbReference type="GO" id="GO:0006355">
    <property type="term" value="P:regulation of DNA-templated transcription"/>
    <property type="evidence" value="ECO:0007669"/>
    <property type="project" value="InterPro"/>
</dbReference>
<dbReference type="NCBIfam" id="NF011494">
    <property type="entry name" value="PRK14902.1"/>
    <property type="match status" value="1"/>
</dbReference>
<organism evidence="15 16">
    <name type="scientific">Candidatus Syntrophonatronum acetioxidans</name>
    <dbReference type="NCBI Taxonomy" id="1795816"/>
    <lineage>
        <taxon>Bacteria</taxon>
        <taxon>Bacillati</taxon>
        <taxon>Bacillota</taxon>
        <taxon>Clostridia</taxon>
        <taxon>Eubacteriales</taxon>
        <taxon>Syntrophomonadaceae</taxon>
        <taxon>Candidatus Syntrophonatronum</taxon>
    </lineage>
</organism>
<dbReference type="GO" id="GO:0003723">
    <property type="term" value="F:RNA binding"/>
    <property type="evidence" value="ECO:0007669"/>
    <property type="project" value="UniProtKB-UniRule"/>
</dbReference>
<dbReference type="InterPro" id="IPR001678">
    <property type="entry name" value="MeTrfase_RsmB-F_NOP2_dom"/>
</dbReference>
<evidence type="ECO:0000256" key="13">
    <source>
        <dbReference type="PROSITE-ProRule" id="PRU01023"/>
    </source>
</evidence>